<dbReference type="InterPro" id="IPR036691">
    <property type="entry name" value="Endo/exonu/phosph_ase_sf"/>
</dbReference>
<dbReference type="PANTHER" id="PTHR33710">
    <property type="entry name" value="BNAC02G09200D PROTEIN"/>
    <property type="match status" value="1"/>
</dbReference>
<dbReference type="AlphaFoldDB" id="A0A835LAZ9"/>
<keyword evidence="2" id="KW-1185">Reference proteome</keyword>
<sequence length="458" mass="54268">MVSPPLLFHQLVCRGLWFIWDVALRVEIVFTDSWVVHAKIDNEDGPPWFFTGVYGSPDPYIRRAQWEIFPSFKPDAFDPWLCLGDFNDISCPEEKCGRRPANRSQITHFLNMINATELMDLDFVGSIFTWSNKQQIPYCVLKRLDRGMCNVAWRNLHPDAKLIHQSTLCSDHKILVLKSNPNMIKLKRPFRFEAMWLSDPSCQNVVKTTIESPCLGSPSFSFFVTLGHCRKALIKWNHEHFGHLEVKIRWAYELLKEHQRCMTNRTPSEDDFRREDDLLRYYKYYLRLKEIHWAQKARQDSFTMGEMNTRYFHTLVNRQRHRCSIDTLKCPRKERSHHAMRLMHLFISCPFARALWFGAHISQEIYKYESENFKERLIEIIDGMSKLDDEYFLTLFGAVLWQIWLARNDARFMDVTPQPVSHLYKAIHTASAMTHYKHEGKEVKRSIITVHWSFPPDS</sequence>
<name>A0A835LAZ9_9MAGN</name>
<organism evidence="1 2">
    <name type="scientific">Coptis chinensis</name>
    <dbReference type="NCBI Taxonomy" id="261450"/>
    <lineage>
        <taxon>Eukaryota</taxon>
        <taxon>Viridiplantae</taxon>
        <taxon>Streptophyta</taxon>
        <taxon>Embryophyta</taxon>
        <taxon>Tracheophyta</taxon>
        <taxon>Spermatophyta</taxon>
        <taxon>Magnoliopsida</taxon>
        <taxon>Ranunculales</taxon>
        <taxon>Ranunculaceae</taxon>
        <taxon>Coptidoideae</taxon>
        <taxon>Coptis</taxon>
    </lineage>
</organism>
<proteinExistence type="predicted"/>
<comment type="caution">
    <text evidence="1">The sequence shown here is derived from an EMBL/GenBank/DDBJ whole genome shotgun (WGS) entry which is preliminary data.</text>
</comment>
<evidence type="ECO:0000313" key="2">
    <source>
        <dbReference type="Proteomes" id="UP000631114"/>
    </source>
</evidence>
<dbReference type="EMBL" id="JADFTS010000009">
    <property type="protein sequence ID" value="KAF9587740.1"/>
    <property type="molecule type" value="Genomic_DNA"/>
</dbReference>
<evidence type="ECO:0000313" key="1">
    <source>
        <dbReference type="EMBL" id="KAF9587740.1"/>
    </source>
</evidence>
<dbReference type="Proteomes" id="UP000631114">
    <property type="component" value="Unassembled WGS sequence"/>
</dbReference>
<dbReference type="Gene3D" id="3.60.10.10">
    <property type="entry name" value="Endonuclease/exonuclease/phosphatase"/>
    <property type="match status" value="1"/>
</dbReference>
<dbReference type="SUPFAM" id="SSF56219">
    <property type="entry name" value="DNase I-like"/>
    <property type="match status" value="1"/>
</dbReference>
<dbReference type="PANTHER" id="PTHR33710:SF71">
    <property type="entry name" value="ENDONUCLEASE_EXONUCLEASE_PHOSPHATASE DOMAIN-CONTAINING PROTEIN"/>
    <property type="match status" value="1"/>
</dbReference>
<dbReference type="OrthoDB" id="1750980at2759"/>
<gene>
    <name evidence="1" type="ORF">IFM89_004717</name>
</gene>
<reference evidence="1 2" key="1">
    <citation type="submission" date="2020-10" db="EMBL/GenBank/DDBJ databases">
        <title>The Coptis chinensis genome and diversification of protoberbering-type alkaloids.</title>
        <authorList>
            <person name="Wang B."/>
            <person name="Shu S."/>
            <person name="Song C."/>
            <person name="Liu Y."/>
        </authorList>
    </citation>
    <scope>NUCLEOTIDE SEQUENCE [LARGE SCALE GENOMIC DNA]</scope>
    <source>
        <strain evidence="1">HL-2020</strain>
        <tissue evidence="1">Leaf</tissue>
    </source>
</reference>
<accession>A0A835LAZ9</accession>
<protein>
    <submittedName>
        <fullName evidence="1">Uncharacterized protein</fullName>
    </submittedName>
</protein>